<dbReference type="PANTHER" id="PTHR16861:SF4">
    <property type="entry name" value="SH3 DOMAIN PROTEIN (AFU_ORTHOLOGUE AFUA_1G13610)"/>
    <property type="match status" value="1"/>
</dbReference>
<accession>A0AAN6NPN8</accession>
<organism evidence="3 4">
    <name type="scientific">Pseudoneurospora amorphoporcata</name>
    <dbReference type="NCBI Taxonomy" id="241081"/>
    <lineage>
        <taxon>Eukaryota</taxon>
        <taxon>Fungi</taxon>
        <taxon>Dikarya</taxon>
        <taxon>Ascomycota</taxon>
        <taxon>Pezizomycotina</taxon>
        <taxon>Sordariomycetes</taxon>
        <taxon>Sordariomycetidae</taxon>
        <taxon>Sordariales</taxon>
        <taxon>Sordariaceae</taxon>
        <taxon>Pseudoneurospora</taxon>
    </lineage>
</organism>
<dbReference type="Proteomes" id="UP001303222">
    <property type="component" value="Unassembled WGS sequence"/>
</dbReference>
<keyword evidence="4" id="KW-1185">Reference proteome</keyword>
<comment type="caution">
    <text evidence="3">The sequence shown here is derived from an EMBL/GenBank/DDBJ whole genome shotgun (WGS) entry which is preliminary data.</text>
</comment>
<feature type="transmembrane region" description="Helical" evidence="2">
    <location>
        <begin position="224"/>
        <end position="251"/>
    </location>
</feature>
<reference evidence="3" key="1">
    <citation type="journal article" date="2023" name="Mol. Phylogenet. Evol.">
        <title>Genome-scale phylogeny and comparative genomics of the fungal order Sordariales.</title>
        <authorList>
            <person name="Hensen N."/>
            <person name="Bonometti L."/>
            <person name="Westerberg I."/>
            <person name="Brannstrom I.O."/>
            <person name="Guillou S."/>
            <person name="Cros-Aarteil S."/>
            <person name="Calhoun S."/>
            <person name="Haridas S."/>
            <person name="Kuo A."/>
            <person name="Mondo S."/>
            <person name="Pangilinan J."/>
            <person name="Riley R."/>
            <person name="LaButti K."/>
            <person name="Andreopoulos B."/>
            <person name="Lipzen A."/>
            <person name="Chen C."/>
            <person name="Yan M."/>
            <person name="Daum C."/>
            <person name="Ng V."/>
            <person name="Clum A."/>
            <person name="Steindorff A."/>
            <person name="Ohm R.A."/>
            <person name="Martin F."/>
            <person name="Silar P."/>
            <person name="Natvig D.O."/>
            <person name="Lalanne C."/>
            <person name="Gautier V."/>
            <person name="Ament-Velasquez S.L."/>
            <person name="Kruys A."/>
            <person name="Hutchinson M.I."/>
            <person name="Powell A.J."/>
            <person name="Barry K."/>
            <person name="Miller A.N."/>
            <person name="Grigoriev I.V."/>
            <person name="Debuchy R."/>
            <person name="Gladieux P."/>
            <person name="Hiltunen Thoren M."/>
            <person name="Johannesson H."/>
        </authorList>
    </citation>
    <scope>NUCLEOTIDE SEQUENCE</scope>
    <source>
        <strain evidence="3">CBS 626.80</strain>
    </source>
</reference>
<keyword evidence="2" id="KW-0812">Transmembrane</keyword>
<dbReference type="PANTHER" id="PTHR16861">
    <property type="entry name" value="GLYCOPROTEIN 38"/>
    <property type="match status" value="1"/>
</dbReference>
<feature type="compositionally biased region" description="Polar residues" evidence="1">
    <location>
        <begin position="21"/>
        <end position="33"/>
    </location>
</feature>
<protein>
    <submittedName>
        <fullName evidence="3">Uncharacterized protein</fullName>
    </submittedName>
</protein>
<feature type="region of interest" description="Disordered" evidence="1">
    <location>
        <begin position="367"/>
        <end position="401"/>
    </location>
</feature>
<name>A0AAN6NPN8_9PEZI</name>
<proteinExistence type="predicted"/>
<keyword evidence="2" id="KW-1133">Transmembrane helix</keyword>
<reference evidence="3" key="2">
    <citation type="submission" date="2023-06" db="EMBL/GenBank/DDBJ databases">
        <authorList>
            <consortium name="Lawrence Berkeley National Laboratory"/>
            <person name="Mondo S.J."/>
            <person name="Hensen N."/>
            <person name="Bonometti L."/>
            <person name="Westerberg I."/>
            <person name="Brannstrom I.O."/>
            <person name="Guillou S."/>
            <person name="Cros-Aarteil S."/>
            <person name="Calhoun S."/>
            <person name="Haridas S."/>
            <person name="Kuo A."/>
            <person name="Pangilinan J."/>
            <person name="Riley R."/>
            <person name="Labutti K."/>
            <person name="Andreopoulos B."/>
            <person name="Lipzen A."/>
            <person name="Chen C."/>
            <person name="Yanf M."/>
            <person name="Daum C."/>
            <person name="Ng V."/>
            <person name="Clum A."/>
            <person name="Steindorff A."/>
            <person name="Ohm R."/>
            <person name="Martin F."/>
            <person name="Silar P."/>
            <person name="Natvig D."/>
            <person name="Lalanne C."/>
            <person name="Gautier V."/>
            <person name="Ament-Velasquez S.L."/>
            <person name="Kruys A."/>
            <person name="Hutchinson M.I."/>
            <person name="Powell A.J."/>
            <person name="Barry K."/>
            <person name="Miller A.N."/>
            <person name="Grigoriev I.V."/>
            <person name="Debuchy R."/>
            <person name="Gladieux P."/>
            <person name="Thoren M.H."/>
            <person name="Johannesson H."/>
        </authorList>
    </citation>
    <scope>NUCLEOTIDE SEQUENCE</scope>
    <source>
        <strain evidence="3">CBS 626.80</strain>
    </source>
</reference>
<feature type="region of interest" description="Disordered" evidence="1">
    <location>
        <begin position="258"/>
        <end position="302"/>
    </location>
</feature>
<dbReference type="EMBL" id="MU859212">
    <property type="protein sequence ID" value="KAK3949485.1"/>
    <property type="molecule type" value="Genomic_DNA"/>
</dbReference>
<feature type="compositionally biased region" description="Basic and acidic residues" evidence="1">
    <location>
        <begin position="370"/>
        <end position="379"/>
    </location>
</feature>
<keyword evidence="2" id="KW-0472">Membrane</keyword>
<dbReference type="AlphaFoldDB" id="A0AAN6NPN8"/>
<gene>
    <name evidence="3" type="ORF">QBC32DRAFT_35582</name>
</gene>
<evidence type="ECO:0000313" key="4">
    <source>
        <dbReference type="Proteomes" id="UP001303222"/>
    </source>
</evidence>
<feature type="region of interest" description="Disordered" evidence="1">
    <location>
        <begin position="183"/>
        <end position="220"/>
    </location>
</feature>
<evidence type="ECO:0000256" key="1">
    <source>
        <dbReference type="SAM" id="MobiDB-lite"/>
    </source>
</evidence>
<evidence type="ECO:0000313" key="3">
    <source>
        <dbReference type="EMBL" id="KAK3949485.1"/>
    </source>
</evidence>
<evidence type="ECO:0000256" key="2">
    <source>
        <dbReference type="SAM" id="Phobius"/>
    </source>
</evidence>
<sequence length="401" mass="42589">MSSPRHRRSAQTPAPTTPTTLLNQKRASPTLSEPDSLITLPATIAQSFASRYTQIHNQQSSATRFPATGFQIQVDFNRGLWGFCGTAEGDVGRCWMPGVCYDQDNCQDGCGPSNNGQDLRTITCSSKDPSGASRCSSAYLTLDNNLGPFQYIACGWSVTKAHYTASQADAAGYIAATTTTTTTTFSSSSSYNPSSTDSTGSAPEAGNNNNSSSSDSGGSSNSNIGAIVGGVIGGLAVICAFAFAAWFVWVYRLRKDRRKSKHEPRGGGSEPLNRNGNGNGSGRSSQDDAQAGYGTPLVSMGEVEQRRIMKDAEGGWGPRELDCGGFGRDGYANEQQRQGKNEVYEVTTEEKAVEMPVAMERFELSSGWEDNNHNHHGRDGGGIGQGGTESNGGNTGRRYDA</sequence>
<feature type="compositionally biased region" description="Gly residues" evidence="1">
    <location>
        <begin position="380"/>
        <end position="395"/>
    </location>
</feature>
<feature type="region of interest" description="Disordered" evidence="1">
    <location>
        <begin position="1"/>
        <end position="35"/>
    </location>
</feature>